<accession>A0ABU2JX57</accession>
<dbReference type="Proteomes" id="UP001183410">
    <property type="component" value="Unassembled WGS sequence"/>
</dbReference>
<sequence>MTVDAWVASFEYPDDCWYALDMTAEDAAERVAQAVADRGGPRDQEYAEAVYPELTAIRESAAAREASPVVVFVPPEPLPTRPLVPVTVFCAPVASPADGVGVEGLAELARQPRPYRYRDPLVSLVELPAGPACRVHELVLDDPGEDGRRGLVEYVSYYVAPPGYPRGLIELTVTWPSPTLGAALVETADEIALTLALRSTSDDPRASALAL</sequence>
<evidence type="ECO:0000313" key="2">
    <source>
        <dbReference type="Proteomes" id="UP001183410"/>
    </source>
</evidence>
<dbReference type="EMBL" id="JAVREO010000017">
    <property type="protein sequence ID" value="MDT0269537.1"/>
    <property type="molecule type" value="Genomic_DNA"/>
</dbReference>
<keyword evidence="2" id="KW-1185">Reference proteome</keyword>
<reference evidence="2" key="1">
    <citation type="submission" date="2023-07" db="EMBL/GenBank/DDBJ databases">
        <title>30 novel species of actinomycetes from the DSMZ collection.</title>
        <authorList>
            <person name="Nouioui I."/>
        </authorList>
    </citation>
    <scope>NUCLEOTIDE SEQUENCE [LARGE SCALE GENOMIC DNA]</scope>
    <source>
        <strain evidence="2">DSM 44915</strain>
    </source>
</reference>
<protein>
    <submittedName>
        <fullName evidence="1">Uncharacterized protein</fullName>
    </submittedName>
</protein>
<dbReference type="RefSeq" id="WP_311669613.1">
    <property type="nucleotide sequence ID" value="NZ_JAVREO010000017.1"/>
</dbReference>
<gene>
    <name evidence="1" type="ORF">RM844_24960</name>
</gene>
<organism evidence="1 2">
    <name type="scientific">Streptomyces chisholmiae</name>
    <dbReference type="NCBI Taxonomy" id="3075540"/>
    <lineage>
        <taxon>Bacteria</taxon>
        <taxon>Bacillati</taxon>
        <taxon>Actinomycetota</taxon>
        <taxon>Actinomycetes</taxon>
        <taxon>Kitasatosporales</taxon>
        <taxon>Streptomycetaceae</taxon>
        <taxon>Streptomyces</taxon>
    </lineage>
</organism>
<name>A0ABU2JX57_9ACTN</name>
<proteinExistence type="predicted"/>
<comment type="caution">
    <text evidence="1">The sequence shown here is derived from an EMBL/GenBank/DDBJ whole genome shotgun (WGS) entry which is preliminary data.</text>
</comment>
<evidence type="ECO:0000313" key="1">
    <source>
        <dbReference type="EMBL" id="MDT0269537.1"/>
    </source>
</evidence>